<dbReference type="Gene3D" id="2.130.10.10">
    <property type="entry name" value="YVTN repeat-like/Quinoprotein amine dehydrogenase"/>
    <property type="match status" value="2"/>
</dbReference>
<feature type="chain" id="PRO_5046298057" description="Exo-alpha-sialidase" evidence="1">
    <location>
        <begin position="28"/>
        <end position="293"/>
    </location>
</feature>
<dbReference type="CDD" id="cd15482">
    <property type="entry name" value="Sialidase_non-viral"/>
    <property type="match status" value="1"/>
</dbReference>
<evidence type="ECO:0000256" key="1">
    <source>
        <dbReference type="SAM" id="SignalP"/>
    </source>
</evidence>
<feature type="signal peptide" evidence="1">
    <location>
        <begin position="1"/>
        <end position="27"/>
    </location>
</feature>
<dbReference type="InterPro" id="IPR054817">
    <property type="entry name" value="Glycosyl_F510_1955-like"/>
</dbReference>
<evidence type="ECO:0000313" key="2">
    <source>
        <dbReference type="EMBL" id="GAA3495897.1"/>
    </source>
</evidence>
<dbReference type="SUPFAM" id="SSF110296">
    <property type="entry name" value="Oligoxyloglucan reducing end-specific cellobiohydrolase"/>
    <property type="match status" value="1"/>
</dbReference>
<accession>A0ABP6TN50</accession>
<name>A0ABP6TN50_9ACTN</name>
<dbReference type="RefSeq" id="WP_345575867.1">
    <property type="nucleotide sequence ID" value="NZ_BAAAXF010000021.1"/>
</dbReference>
<dbReference type="Proteomes" id="UP001501455">
    <property type="component" value="Unassembled WGS sequence"/>
</dbReference>
<sequence length="293" mass="30095">MKIRSRAATGITAAVLAAVLAACSSSADTSSDTESAEGSGSLAVSHVHGLGIDPADGRLYVATHEGVIAVTGDGTAERVGDTADYMGFTVIGPKTFLGSGHPAEDSGDHGNRGLIQSTDSGRTWKTLSLGGTTDFHALKYAHDTVYGYDSTRGVLRVSTDRTTWDSRAELAALDIAVSPKDRGVVLATTEDGVARSTDGGRTFGAGSGQVLAFLSWPATDALYGVDLAGGLHRSTDRGATWTKTGPVPGGRPQALTAVDAKRVLAATQDGVYESRDGGRTFTQRLPVSSSGGH</sequence>
<proteinExistence type="predicted"/>
<dbReference type="EMBL" id="BAAAXF010000021">
    <property type="protein sequence ID" value="GAA3495897.1"/>
    <property type="molecule type" value="Genomic_DNA"/>
</dbReference>
<dbReference type="PROSITE" id="PS51257">
    <property type="entry name" value="PROKAR_LIPOPROTEIN"/>
    <property type="match status" value="1"/>
</dbReference>
<comment type="caution">
    <text evidence="2">The sequence shown here is derived from an EMBL/GenBank/DDBJ whole genome shotgun (WGS) entry which is preliminary data.</text>
</comment>
<reference evidence="3" key="1">
    <citation type="journal article" date="2019" name="Int. J. Syst. Evol. Microbiol.">
        <title>The Global Catalogue of Microorganisms (GCM) 10K type strain sequencing project: providing services to taxonomists for standard genome sequencing and annotation.</title>
        <authorList>
            <consortium name="The Broad Institute Genomics Platform"/>
            <consortium name="The Broad Institute Genome Sequencing Center for Infectious Disease"/>
            <person name="Wu L."/>
            <person name="Ma J."/>
        </authorList>
    </citation>
    <scope>NUCLEOTIDE SEQUENCE [LARGE SCALE GENOMIC DNA]</scope>
    <source>
        <strain evidence="3">JCM 4816</strain>
    </source>
</reference>
<organism evidence="2 3">
    <name type="scientific">Streptomyces prasinosporus</name>
    <dbReference type="NCBI Taxonomy" id="68256"/>
    <lineage>
        <taxon>Bacteria</taxon>
        <taxon>Bacillati</taxon>
        <taxon>Actinomycetota</taxon>
        <taxon>Actinomycetes</taxon>
        <taxon>Kitasatosporales</taxon>
        <taxon>Streptomycetaceae</taxon>
        <taxon>Streptomyces</taxon>
        <taxon>Streptomyces albogriseolus group</taxon>
    </lineage>
</organism>
<evidence type="ECO:0008006" key="4">
    <source>
        <dbReference type="Google" id="ProtNLM"/>
    </source>
</evidence>
<evidence type="ECO:0000313" key="3">
    <source>
        <dbReference type="Proteomes" id="UP001501455"/>
    </source>
</evidence>
<gene>
    <name evidence="2" type="ORF">GCM10019016_029980</name>
</gene>
<dbReference type="InterPro" id="IPR015943">
    <property type="entry name" value="WD40/YVTN_repeat-like_dom_sf"/>
</dbReference>
<protein>
    <recommendedName>
        <fullName evidence="4">Exo-alpha-sialidase</fullName>
    </recommendedName>
</protein>
<dbReference type="NCBIfam" id="NF045728">
    <property type="entry name" value="glycosyl_F510_1955"/>
    <property type="match status" value="1"/>
</dbReference>
<keyword evidence="3" id="KW-1185">Reference proteome</keyword>
<keyword evidence="1" id="KW-0732">Signal</keyword>